<dbReference type="OrthoDB" id="190168at2"/>
<keyword evidence="2" id="KW-1185">Reference proteome</keyword>
<proteinExistence type="predicted"/>
<organism evidence="1 2">
    <name type="scientific">Ornithinimicrobium avium</name>
    <dbReference type="NCBI Taxonomy" id="2283195"/>
    <lineage>
        <taxon>Bacteria</taxon>
        <taxon>Bacillati</taxon>
        <taxon>Actinomycetota</taxon>
        <taxon>Actinomycetes</taxon>
        <taxon>Micrococcales</taxon>
        <taxon>Ornithinimicrobiaceae</taxon>
        <taxon>Ornithinimicrobium</taxon>
    </lineage>
</organism>
<dbReference type="GO" id="GO:0008897">
    <property type="term" value="F:holo-[acyl-carrier-protein] synthase activity"/>
    <property type="evidence" value="ECO:0007669"/>
    <property type="project" value="InterPro"/>
</dbReference>
<accession>A0A345NNF3</accession>
<evidence type="ECO:0000313" key="2">
    <source>
        <dbReference type="Proteomes" id="UP000253790"/>
    </source>
</evidence>
<dbReference type="EMBL" id="CP031229">
    <property type="protein sequence ID" value="AXH96561.1"/>
    <property type="molecule type" value="Genomic_DNA"/>
</dbReference>
<protein>
    <recommendedName>
        <fullName evidence="3">4'-phosphopantetheinyl transferase</fullName>
    </recommendedName>
</protein>
<evidence type="ECO:0000313" key="1">
    <source>
        <dbReference type="EMBL" id="AXH96561.1"/>
    </source>
</evidence>
<dbReference type="KEGG" id="orn:DV701_10895"/>
<dbReference type="GO" id="GO:0000287">
    <property type="term" value="F:magnesium ion binding"/>
    <property type="evidence" value="ECO:0007669"/>
    <property type="project" value="InterPro"/>
</dbReference>
<dbReference type="InterPro" id="IPR037143">
    <property type="entry name" value="4-PPantetheinyl_Trfase_dom_sf"/>
</dbReference>
<evidence type="ECO:0008006" key="3">
    <source>
        <dbReference type="Google" id="ProtNLM"/>
    </source>
</evidence>
<sequence length="183" mass="19061">MDVHLWWADLTCADAAMEAELPAPERARLERLTGAERARRAVGAALLQHAVQAHRARSGPVVVDRTCEGCGAQHGRPVVEGGPHVSVAHAGVLVVVATCQDSPVGIDVERVSRFEGAADARQDAGSGDLTAEVLAAQAWVGDEARLKAGTAGAVLPVDAPLRGYAAALCVAGEESEVRLVEHR</sequence>
<dbReference type="Proteomes" id="UP000253790">
    <property type="component" value="Chromosome"/>
</dbReference>
<gene>
    <name evidence="1" type="ORF">DV701_10895</name>
</gene>
<reference evidence="1 2" key="1">
    <citation type="submission" date="2018-07" db="EMBL/GenBank/DDBJ databases">
        <title>Complete genome sequencing of Ornithinimicrobium sp. AMA3305.</title>
        <authorList>
            <person name="Bae J.-W."/>
        </authorList>
    </citation>
    <scope>NUCLEOTIDE SEQUENCE [LARGE SCALE GENOMIC DNA]</scope>
    <source>
        <strain evidence="1 2">AMA3305</strain>
    </source>
</reference>
<dbReference type="Gene3D" id="3.90.470.20">
    <property type="entry name" value="4'-phosphopantetheinyl transferase domain"/>
    <property type="match status" value="1"/>
</dbReference>
<dbReference type="AlphaFoldDB" id="A0A345NNF3"/>
<name>A0A345NNF3_9MICO</name>